<feature type="chain" id="PRO_5028455019" description="Ysc84 actin-binding domain-containing protein" evidence="1">
    <location>
        <begin position="24"/>
        <end position="181"/>
    </location>
</feature>
<keyword evidence="1" id="KW-0732">Signal</keyword>
<organism evidence="3">
    <name type="scientific">uncultured Sulfurovum sp</name>
    <dbReference type="NCBI Taxonomy" id="269237"/>
    <lineage>
        <taxon>Bacteria</taxon>
        <taxon>Pseudomonadati</taxon>
        <taxon>Campylobacterota</taxon>
        <taxon>Epsilonproteobacteria</taxon>
        <taxon>Campylobacterales</taxon>
        <taxon>Sulfurovaceae</taxon>
        <taxon>Sulfurovum</taxon>
        <taxon>environmental samples</taxon>
    </lineage>
</organism>
<feature type="domain" description="Ysc84 actin-binding" evidence="2">
    <location>
        <begin position="94"/>
        <end position="177"/>
    </location>
</feature>
<dbReference type="InterPro" id="IPR007461">
    <property type="entry name" value="Ysc84_actin-binding"/>
</dbReference>
<dbReference type="EMBL" id="CACVAS010000117">
    <property type="protein sequence ID" value="CAA6821904.1"/>
    <property type="molecule type" value="Genomic_DNA"/>
</dbReference>
<evidence type="ECO:0000259" key="2">
    <source>
        <dbReference type="Pfam" id="PF04366"/>
    </source>
</evidence>
<feature type="signal peptide" evidence="1">
    <location>
        <begin position="1"/>
        <end position="23"/>
    </location>
</feature>
<dbReference type="AlphaFoldDB" id="A0A6S6TR42"/>
<proteinExistence type="predicted"/>
<evidence type="ECO:0000313" key="3">
    <source>
        <dbReference type="EMBL" id="CAA6821904.1"/>
    </source>
</evidence>
<evidence type="ECO:0000256" key="1">
    <source>
        <dbReference type="SAM" id="SignalP"/>
    </source>
</evidence>
<gene>
    <name evidence="3" type="ORF">HELGO_WM722</name>
</gene>
<dbReference type="Pfam" id="PF04366">
    <property type="entry name" value="Ysc84"/>
    <property type="match status" value="1"/>
</dbReference>
<name>A0A6S6TR42_9BACT</name>
<protein>
    <recommendedName>
        <fullName evidence="2">Ysc84 actin-binding domain-containing protein</fullName>
    </recommendedName>
</protein>
<dbReference type="CDD" id="cd11524">
    <property type="entry name" value="SYLF"/>
    <property type="match status" value="1"/>
</dbReference>
<sequence>MKIFNLKTLVVGLFLGLSTFSVADTAKELNHDANMAINTFLDETKGGDAFLVNAKAFLVFPKVQEAGFFVGGKYAEGVLRVKRDTKAYYKMTVASLGFQMGAQEYSLIIAFTSDAALKKFMMDDDEWETDVDGKITIAEWNSKEELDDVDFKDDMVAFVYDTKGLMGSFTMEGTRFEKIKK</sequence>
<reference evidence="3" key="1">
    <citation type="submission" date="2020-01" db="EMBL/GenBank/DDBJ databases">
        <authorList>
            <person name="Meier V. D."/>
            <person name="Meier V D."/>
        </authorList>
    </citation>
    <scope>NUCLEOTIDE SEQUENCE</scope>
    <source>
        <strain evidence="3">HLG_WM_MAG_01</strain>
    </source>
</reference>
<accession>A0A6S6TR42</accession>